<reference evidence="1" key="1">
    <citation type="submission" date="2020-06" db="EMBL/GenBank/DDBJ databases">
        <title>Draft genome of Bugula neritina, a colonial animal packing powerful symbionts and potential medicines.</title>
        <authorList>
            <person name="Rayko M."/>
        </authorList>
    </citation>
    <scope>NUCLEOTIDE SEQUENCE [LARGE SCALE GENOMIC DNA]</scope>
    <source>
        <strain evidence="1">Kwan_BN1</strain>
    </source>
</reference>
<proteinExistence type="predicted"/>
<sequence length="367" mass="38534">MSAFSSVSCHPTVYSLTSVTMDSAGKVALVVSLQPLKVSQVLEYIQKSNISNSQYLTLTFNIAAPTCSNDWLACDGNLCKKTCSDAGSCLPYQKCVDGICLDGCIAEVSPVPVASAFYLVLKPANVVTGKCVVELPVMPSVRLPVIVQTVRAAILDYATPRVSKGMCVSVIGDSCKTDVDCNADDSDCQDICVVGACSSSCSSTRRCPSGYSCMSGRCFSQCDVSVENVCGVEEKYQCLIGLSTATVGTGLCVYKSEYPPISDKDFDLMNTDLACDLSSSIKLSGADCGPSGQRGTQSKGPCFFAGDTLAISCQSDDDCELESLFCMGGFCTTLCNSTNCGTAATCSDLEGRSPPACYIRFVDQAAS</sequence>
<dbReference type="Proteomes" id="UP000593567">
    <property type="component" value="Unassembled WGS sequence"/>
</dbReference>
<keyword evidence="2" id="KW-1185">Reference proteome</keyword>
<accession>A0A7J7JLU5</accession>
<organism evidence="1 2">
    <name type="scientific">Bugula neritina</name>
    <name type="common">Brown bryozoan</name>
    <name type="synonym">Sertularia neritina</name>
    <dbReference type="NCBI Taxonomy" id="10212"/>
    <lineage>
        <taxon>Eukaryota</taxon>
        <taxon>Metazoa</taxon>
        <taxon>Spiralia</taxon>
        <taxon>Lophotrochozoa</taxon>
        <taxon>Bryozoa</taxon>
        <taxon>Gymnolaemata</taxon>
        <taxon>Cheilostomatida</taxon>
        <taxon>Flustrina</taxon>
        <taxon>Buguloidea</taxon>
        <taxon>Bugulidae</taxon>
        <taxon>Bugula</taxon>
    </lineage>
</organism>
<dbReference type="EMBL" id="VXIV02002117">
    <property type="protein sequence ID" value="KAF6027240.1"/>
    <property type="molecule type" value="Genomic_DNA"/>
</dbReference>
<evidence type="ECO:0000313" key="2">
    <source>
        <dbReference type="Proteomes" id="UP000593567"/>
    </source>
</evidence>
<protein>
    <submittedName>
        <fullName evidence="1">Uncharacterized protein</fullName>
    </submittedName>
</protein>
<dbReference type="AlphaFoldDB" id="A0A7J7JLU5"/>
<evidence type="ECO:0000313" key="1">
    <source>
        <dbReference type="EMBL" id="KAF6027240.1"/>
    </source>
</evidence>
<comment type="caution">
    <text evidence="1">The sequence shown here is derived from an EMBL/GenBank/DDBJ whole genome shotgun (WGS) entry which is preliminary data.</text>
</comment>
<name>A0A7J7JLU5_BUGNE</name>
<gene>
    <name evidence="1" type="ORF">EB796_014459</name>
</gene>